<dbReference type="Pfam" id="PF05380">
    <property type="entry name" value="Peptidase_A17"/>
    <property type="match status" value="1"/>
</dbReference>
<dbReference type="SUPFAM" id="SSF53098">
    <property type="entry name" value="Ribonuclease H-like"/>
    <property type="match status" value="1"/>
</dbReference>
<feature type="compositionally biased region" description="Polar residues" evidence="1">
    <location>
        <begin position="329"/>
        <end position="338"/>
    </location>
</feature>
<dbReference type="Gene3D" id="3.10.10.10">
    <property type="entry name" value="HIV Type 1 Reverse Transcriptase, subunit A, domain 1"/>
    <property type="match status" value="1"/>
</dbReference>
<dbReference type="InterPro" id="IPR005312">
    <property type="entry name" value="DUF1759"/>
</dbReference>
<dbReference type="GO" id="GO:0003676">
    <property type="term" value="F:nucleic acid binding"/>
    <property type="evidence" value="ECO:0007669"/>
    <property type="project" value="InterPro"/>
</dbReference>
<feature type="compositionally biased region" description="Polar residues" evidence="1">
    <location>
        <begin position="311"/>
        <end position="321"/>
    </location>
</feature>
<dbReference type="InterPro" id="IPR008042">
    <property type="entry name" value="Retrotrans_Pao"/>
</dbReference>
<dbReference type="Gene3D" id="3.30.420.10">
    <property type="entry name" value="Ribonuclease H-like superfamily/Ribonuclease H"/>
    <property type="match status" value="1"/>
</dbReference>
<protein>
    <recommendedName>
        <fullName evidence="2">Integrase catalytic domain-containing protein</fullName>
    </recommendedName>
</protein>
<reference evidence="3" key="1">
    <citation type="submission" date="2021-05" db="EMBL/GenBank/DDBJ databases">
        <authorList>
            <person name="Alioto T."/>
            <person name="Alioto T."/>
            <person name="Gomez Garrido J."/>
        </authorList>
    </citation>
    <scope>NUCLEOTIDE SEQUENCE</scope>
</reference>
<feature type="domain" description="Integrase catalytic" evidence="2">
    <location>
        <begin position="1419"/>
        <end position="1622"/>
    </location>
</feature>
<dbReference type="Pfam" id="PF03564">
    <property type="entry name" value="DUF1759"/>
    <property type="match status" value="1"/>
</dbReference>
<evidence type="ECO:0000256" key="1">
    <source>
        <dbReference type="SAM" id="MobiDB-lite"/>
    </source>
</evidence>
<dbReference type="PANTHER" id="PTHR47331">
    <property type="entry name" value="PHD-TYPE DOMAIN-CONTAINING PROTEIN"/>
    <property type="match status" value="1"/>
</dbReference>
<name>A0A8D9EYP5_9HEMI</name>
<dbReference type="InterPro" id="IPR043502">
    <property type="entry name" value="DNA/RNA_pol_sf"/>
</dbReference>
<dbReference type="PANTHER" id="PTHR47331:SF5">
    <property type="entry name" value="RIBONUCLEASE H"/>
    <property type="match status" value="1"/>
</dbReference>
<dbReference type="Pfam" id="PF18701">
    <property type="entry name" value="DUF5641"/>
    <property type="match status" value="1"/>
</dbReference>
<dbReference type="GO" id="GO:0015074">
    <property type="term" value="P:DNA integration"/>
    <property type="evidence" value="ECO:0007669"/>
    <property type="project" value="InterPro"/>
</dbReference>
<accession>A0A8D9EYP5</accession>
<organism evidence="3">
    <name type="scientific">Cacopsylla melanoneura</name>
    <dbReference type="NCBI Taxonomy" id="428564"/>
    <lineage>
        <taxon>Eukaryota</taxon>
        <taxon>Metazoa</taxon>
        <taxon>Ecdysozoa</taxon>
        <taxon>Arthropoda</taxon>
        <taxon>Hexapoda</taxon>
        <taxon>Insecta</taxon>
        <taxon>Pterygota</taxon>
        <taxon>Neoptera</taxon>
        <taxon>Paraneoptera</taxon>
        <taxon>Hemiptera</taxon>
        <taxon>Sternorrhyncha</taxon>
        <taxon>Psylloidea</taxon>
        <taxon>Psyllidae</taxon>
        <taxon>Psyllinae</taxon>
        <taxon>Cacopsylla</taxon>
    </lineage>
</organism>
<dbReference type="InterPro" id="IPR043128">
    <property type="entry name" value="Rev_trsase/Diguanyl_cyclase"/>
</dbReference>
<dbReference type="SUPFAM" id="SSF56672">
    <property type="entry name" value="DNA/RNA polymerases"/>
    <property type="match status" value="1"/>
</dbReference>
<dbReference type="Pfam" id="PF17921">
    <property type="entry name" value="Integrase_H2C2"/>
    <property type="match status" value="1"/>
</dbReference>
<dbReference type="GO" id="GO:0071897">
    <property type="term" value="P:DNA biosynthetic process"/>
    <property type="evidence" value="ECO:0007669"/>
    <property type="project" value="UniProtKB-ARBA"/>
</dbReference>
<dbReference type="EMBL" id="HBUF01577549">
    <property type="protein sequence ID" value="CAG6768870.1"/>
    <property type="molecule type" value="Transcribed_RNA"/>
</dbReference>
<evidence type="ECO:0000259" key="2">
    <source>
        <dbReference type="PROSITE" id="PS50994"/>
    </source>
</evidence>
<dbReference type="PROSITE" id="PS50994">
    <property type="entry name" value="INTEGRASE"/>
    <property type="match status" value="1"/>
</dbReference>
<dbReference type="InterPro" id="IPR012337">
    <property type="entry name" value="RNaseH-like_sf"/>
</dbReference>
<sequence>MTIVDEEKLQNCISRREIIFSRMQSLFDSTTKDLINNKDNLADFLVRYDRIEIHYVDFDSVQAEIFALCLKLKDTTTQLASLQQTTAFEDLYYRVRACARINNFRTTQEKLAEANKVAPSTSVSVTRESVAVAPRLPKLEIPVFTGELHEWSNFYALFETTIDKNKSLSNIEKFQYLKTFLGGPALSLIESLPLSPANYPIAYKTVVDRYQNKRNLGTYYLNKLFSFRPLSSDSLDNLRKHYDCFQTTFAAYLAVGLGNPADFFAMHLALRALDVDTRQRFETNFDMNEVPTFDNLMVFVQKQCHIKEISQGTGQPPQVSVQRKPATPHQPSSSSYGFRSARNTLVSTAQPTPASASCPLCKENHKLFQCSSFQAADPTKRYELVKSHKKCFNCLGNHMLSECKSRSRCSKCSSPTHHTLLHFVKPHAAVLAASPVPASSDDDVNILTCHTREKSTVLLATAQARIQDASGSFQPIRLLIDPGSEISCISSSAVQQLGLKVSSSRIHISGIGNNHTLQSKGSVICKLLPSLASSVEVATEAVILSKISSDLPSVSLPASVREQYSSICLADSDFHKSGKIDFLLGADLYPHILVTKGPTIIQGEPVAINTIFGWVLMGKVPVPSSSEIKTSLFVHTESADPLDALMKRFWEVEEVSTQKFENPEDKTCEEFYQDTTVREPNGRYCVSLPFKEEPPAVGSTRDIALRRFLSLESRLHKQPQLFDEYKKFIDEYRELGHLSLATYPSPFIIPHHCVYKNDKLRVVFDSSVKDNNGISLNESLMIGPKLQSDIPDIILSMRLHRVALCADVKMMFRGISLNSDHRKYQHIFWRDSPNAPLQELELNTVTYGFSSSPYLAQRTMRQLVEDEGKSFPLASHAVLHETYVDDITSGAADVKTALVLRDELIALLGKAQLSLRKWASSHPEILSDLPTDHVQSAIGFGGEEGGALKVLGLEWRPNQDVFTYTITPPVIDSQHTKHSILSTIARLFDPVGWLSPTTFFAKCIIQRTWLAGLDWSAPLPEEIAADWNNFLNQIVSLSEISIPRFCHITPSSKYSILGFCDGSEKGYAAVLYLRSASSENDIHISLLKAKSRVAPLKSATIPRLELLAALLLSRLLVSIQGVVQKLNVKNVFLFSDSTVVLGWLRTSPHRLKTFVANRVVEILDNTAPSSWHHISTHENPADCASRGLLPKDLVKHPLWWTGPSFISQPQDTWSLTNYNVTTEDLPEVKTNVMVATEPEKNLFLAVIEKHSSLVRLQRVVGFVLRFVHNVRSAKSLRKTGPLGIDELNKSMDLCVRVVQEDNFSDVMKRMMSDPQFKHSLRRLSPFTDEKHLVRVGGRLKNSELSYTAKHPLLLPKESRLSVLICIHYHLYTLHGGPLIVQSIVQRRYWILSLRSLVRQCIFKCLPCYKLKAQTLTPPMSDLPAVRFEQIRAFLNVFVDYAGFFLLKESTRRNAKTYKGYMAIFICMSTKAIHLEVVTDLSTSAFLAALDRFVARRGLAAKIYSDNGTNFVGAARHLKEVYQLLRQSHDEISDYLGQREIRWYFNPPNAPNFSGLVERGVQSVKHHIKRVIGEQSLTYELFATFCCRCESIINSKPLCGLPSSDPHDGNDYLTPAHFLVGSTLLSVPEEDLTSQPMNRLNRWQLIRQAVQSFWRRWSNEYLHTLMPRSKWNTESRELKLGEVVFVQSTVNQMQPLRWPIGRVEQLIAGRDGIVRVAEIRVANGVLLTRPLNKLVPLPYPHTE</sequence>
<evidence type="ECO:0000313" key="3">
    <source>
        <dbReference type="EMBL" id="CAG6768870.1"/>
    </source>
</evidence>
<feature type="region of interest" description="Disordered" evidence="1">
    <location>
        <begin position="311"/>
        <end position="338"/>
    </location>
</feature>
<dbReference type="InterPro" id="IPR041588">
    <property type="entry name" value="Integrase_H2C2"/>
</dbReference>
<proteinExistence type="predicted"/>
<dbReference type="InterPro" id="IPR036397">
    <property type="entry name" value="RNaseH_sf"/>
</dbReference>
<dbReference type="Gene3D" id="3.30.70.270">
    <property type="match status" value="1"/>
</dbReference>
<dbReference type="GO" id="GO:0042575">
    <property type="term" value="C:DNA polymerase complex"/>
    <property type="evidence" value="ECO:0007669"/>
    <property type="project" value="UniProtKB-ARBA"/>
</dbReference>
<dbReference type="InterPro" id="IPR001584">
    <property type="entry name" value="Integrase_cat-core"/>
</dbReference>
<dbReference type="InterPro" id="IPR040676">
    <property type="entry name" value="DUF5641"/>
</dbReference>